<sequence length="492" mass="56176">MASSSKRLSSYKMANEIDGQPAAPRIVKRLAFDIKARILRAIKWRPREKPREPFFWREDALLPLFNSETVAFRIPIEIWDKILGCLQDDPETLSATEKVCRAWYPTSRRLRGDCYRNEFHSMEDVRLYARYIKTVPKLRRNTPLLPFTIWGEGKQRGLAHLGTFAAMFAGGQLPDLLSLGIREGEWMPGSIPQSMFLYLSTFHSITRLTLSSITLPSISVLLRLVCAFDRLENLGIGYLRLLDRRVPPANKRWAPSVYLKMLDFNFTTVDWPDHLYMISTCAEPETSSSSEIIPLISTAASCSHPQQLLHHAGKAIRELGITMHCLPPDRDPRSIEPVRVPNLDLSKNVGLKELEIDIVEHNLLMKVEIYDVIQQIISSTSHTALEKILINLDFRHSEAGPSASIMSDVLLALRKAVCHPDHPSVLEKYTSLKEVTLQFYETAESSKRQMEADWDKLAPTWFPGLYSRGMIKLEVRELGQSLYNPFSRDDQT</sequence>
<organism evidence="1 2">
    <name type="scientific">Wolfiporia cocos (strain MD-104)</name>
    <name type="common">Brown rot fungus</name>
    <dbReference type="NCBI Taxonomy" id="742152"/>
    <lineage>
        <taxon>Eukaryota</taxon>
        <taxon>Fungi</taxon>
        <taxon>Dikarya</taxon>
        <taxon>Basidiomycota</taxon>
        <taxon>Agaricomycotina</taxon>
        <taxon>Agaricomycetes</taxon>
        <taxon>Polyporales</taxon>
        <taxon>Phaeolaceae</taxon>
        <taxon>Wolfiporia</taxon>
    </lineage>
</organism>
<evidence type="ECO:0000313" key="1">
    <source>
        <dbReference type="EMBL" id="PCH37487.1"/>
    </source>
</evidence>
<gene>
    <name evidence="1" type="ORF">WOLCODRAFT_140890</name>
</gene>
<reference evidence="1 2" key="1">
    <citation type="journal article" date="2012" name="Science">
        <title>The Paleozoic origin of enzymatic lignin decomposition reconstructed from 31 fungal genomes.</title>
        <authorList>
            <person name="Floudas D."/>
            <person name="Binder M."/>
            <person name="Riley R."/>
            <person name="Barry K."/>
            <person name="Blanchette R.A."/>
            <person name="Henrissat B."/>
            <person name="Martinez A.T."/>
            <person name="Otillar R."/>
            <person name="Spatafora J.W."/>
            <person name="Yadav J.S."/>
            <person name="Aerts A."/>
            <person name="Benoit I."/>
            <person name="Boyd A."/>
            <person name="Carlson A."/>
            <person name="Copeland A."/>
            <person name="Coutinho P.M."/>
            <person name="de Vries R.P."/>
            <person name="Ferreira P."/>
            <person name="Findley K."/>
            <person name="Foster B."/>
            <person name="Gaskell J."/>
            <person name="Glotzer D."/>
            <person name="Gorecki P."/>
            <person name="Heitman J."/>
            <person name="Hesse C."/>
            <person name="Hori C."/>
            <person name="Igarashi K."/>
            <person name="Jurgens J.A."/>
            <person name="Kallen N."/>
            <person name="Kersten P."/>
            <person name="Kohler A."/>
            <person name="Kuees U."/>
            <person name="Kumar T.K.A."/>
            <person name="Kuo A."/>
            <person name="LaButti K."/>
            <person name="Larrondo L.F."/>
            <person name="Lindquist E."/>
            <person name="Ling A."/>
            <person name="Lombard V."/>
            <person name="Lucas S."/>
            <person name="Lundell T."/>
            <person name="Martin R."/>
            <person name="McLaughlin D.J."/>
            <person name="Morgenstern I."/>
            <person name="Morin E."/>
            <person name="Murat C."/>
            <person name="Nagy L.G."/>
            <person name="Nolan M."/>
            <person name="Ohm R.A."/>
            <person name="Patyshakuliyeva A."/>
            <person name="Rokas A."/>
            <person name="Ruiz-Duenas F.J."/>
            <person name="Sabat G."/>
            <person name="Salamov A."/>
            <person name="Samejima M."/>
            <person name="Schmutz J."/>
            <person name="Slot J.C."/>
            <person name="St John F."/>
            <person name="Stenlid J."/>
            <person name="Sun H."/>
            <person name="Sun S."/>
            <person name="Syed K."/>
            <person name="Tsang A."/>
            <person name="Wiebenga A."/>
            <person name="Young D."/>
            <person name="Pisabarro A."/>
            <person name="Eastwood D.C."/>
            <person name="Martin F."/>
            <person name="Cullen D."/>
            <person name="Grigoriev I.V."/>
            <person name="Hibbett D.S."/>
        </authorList>
    </citation>
    <scope>NUCLEOTIDE SEQUENCE [LARGE SCALE GENOMIC DNA]</scope>
    <source>
        <strain evidence="1 2">MD-104</strain>
    </source>
</reference>
<protein>
    <recommendedName>
        <fullName evidence="3">F-box domain-containing protein</fullName>
    </recommendedName>
</protein>
<accession>A0A2H3JNA7</accession>
<dbReference type="EMBL" id="KB467931">
    <property type="protein sequence ID" value="PCH37487.1"/>
    <property type="molecule type" value="Genomic_DNA"/>
</dbReference>
<dbReference type="AlphaFoldDB" id="A0A2H3JNA7"/>
<proteinExistence type="predicted"/>
<keyword evidence="2" id="KW-1185">Reference proteome</keyword>
<dbReference type="Proteomes" id="UP000218811">
    <property type="component" value="Unassembled WGS sequence"/>
</dbReference>
<evidence type="ECO:0000313" key="2">
    <source>
        <dbReference type="Proteomes" id="UP000218811"/>
    </source>
</evidence>
<evidence type="ECO:0008006" key="3">
    <source>
        <dbReference type="Google" id="ProtNLM"/>
    </source>
</evidence>
<name>A0A2H3JNA7_WOLCO</name>